<proteinExistence type="predicted"/>
<dbReference type="GeneID" id="28767974"/>
<keyword evidence="2" id="KW-1185">Reference proteome</keyword>
<accession>A0A177CY92</accession>
<dbReference type="InParanoid" id="A0A177CY92"/>
<organism evidence="1 2">
    <name type="scientific">Paraphaeosphaeria sporulosa</name>
    <dbReference type="NCBI Taxonomy" id="1460663"/>
    <lineage>
        <taxon>Eukaryota</taxon>
        <taxon>Fungi</taxon>
        <taxon>Dikarya</taxon>
        <taxon>Ascomycota</taxon>
        <taxon>Pezizomycotina</taxon>
        <taxon>Dothideomycetes</taxon>
        <taxon>Pleosporomycetidae</taxon>
        <taxon>Pleosporales</taxon>
        <taxon>Massarineae</taxon>
        <taxon>Didymosphaeriaceae</taxon>
        <taxon>Paraphaeosphaeria</taxon>
    </lineage>
</organism>
<dbReference type="RefSeq" id="XP_018042909.1">
    <property type="nucleotide sequence ID" value="XM_018184488.1"/>
</dbReference>
<dbReference type="Proteomes" id="UP000077069">
    <property type="component" value="Unassembled WGS sequence"/>
</dbReference>
<dbReference type="OrthoDB" id="3971593at2759"/>
<evidence type="ECO:0000313" key="2">
    <source>
        <dbReference type="Proteomes" id="UP000077069"/>
    </source>
</evidence>
<dbReference type="EMBL" id="KV441548">
    <property type="protein sequence ID" value="OAG12544.1"/>
    <property type="molecule type" value="Genomic_DNA"/>
</dbReference>
<sequence>MSPSVRVYQRQRPLDQECFKCFEVTCIALLWCFPNIVSASAMDQNIPSQKVAFNLLPIEVNKEIAHHLDDHKDIATYNAICKATSSAIIGDKLSFWRAKFCEDFARPPGKTNAMLRAIYMERWRWLRRFVNMKASKTFQFVRGHSVKEKAVLKVLVDLINESFAGVQPGAVGSDCPNMLRLKDFVLKSRLLLGGRRPPPPKFYENAAVSESLVAVRIIATHFLFGEAIQPGAWFAIDDAQRAVYSSTNDAPLYLGHQKHVVNLDWVLQCLNFFRYYMTVPEASDLHDAMHELDDSQRPTAWDGALKSGSYVLGNHWRGTYAYLEHKDLKRFRQMIRQDRHGDHILTDLNIDEGNIQSLYLDFSADVSALPWPAVFEDRLHSLHPGELPQARAQHSKKSASTAPNSIRFDGHGEDLEDLYFASGWLNALPPQAGIPGWQRITMMKHFEDDIAAVQDDNLWAYEGVVLPGGKIILGRWWFASDEHINFDDEYGGPFIFWAVEPEEELEHEGAGDE</sequence>
<dbReference type="STRING" id="1460663.A0A177CY92"/>
<gene>
    <name evidence="1" type="ORF">CC84DRAFT_1254781</name>
</gene>
<protein>
    <recommendedName>
        <fullName evidence="3">F-box domain-containing protein</fullName>
    </recommendedName>
</protein>
<reference evidence="1 2" key="1">
    <citation type="submission" date="2016-05" db="EMBL/GenBank/DDBJ databases">
        <title>Comparative analysis of secretome profiles of manganese(II)-oxidizing ascomycete fungi.</title>
        <authorList>
            <consortium name="DOE Joint Genome Institute"/>
            <person name="Zeiner C.A."/>
            <person name="Purvine S.O."/>
            <person name="Zink E.M."/>
            <person name="Wu S."/>
            <person name="Pasa-Tolic L."/>
            <person name="Chaput D.L."/>
            <person name="Haridas S."/>
            <person name="Grigoriev I.V."/>
            <person name="Santelli C.M."/>
            <person name="Hansel C.M."/>
        </authorList>
    </citation>
    <scope>NUCLEOTIDE SEQUENCE [LARGE SCALE GENOMIC DNA]</scope>
    <source>
        <strain evidence="1 2">AP3s5-JAC2a</strain>
    </source>
</reference>
<evidence type="ECO:0000313" key="1">
    <source>
        <dbReference type="EMBL" id="OAG12544.1"/>
    </source>
</evidence>
<dbReference type="AlphaFoldDB" id="A0A177CY92"/>
<evidence type="ECO:0008006" key="3">
    <source>
        <dbReference type="Google" id="ProtNLM"/>
    </source>
</evidence>
<name>A0A177CY92_9PLEO</name>